<feature type="transmembrane region" description="Helical" evidence="8">
    <location>
        <begin position="433"/>
        <end position="453"/>
    </location>
</feature>
<evidence type="ECO:0000256" key="2">
    <source>
        <dbReference type="ARBA" id="ARBA00010892"/>
    </source>
</evidence>
<dbReference type="GO" id="GO:0015099">
    <property type="term" value="F:nickel cation transmembrane transporter activity"/>
    <property type="evidence" value="ECO:0007669"/>
    <property type="project" value="UniProtKB-UniRule"/>
</dbReference>
<dbReference type="InterPro" id="IPR004688">
    <property type="entry name" value="Ni/Co_transpt"/>
</dbReference>
<feature type="transmembrane region" description="Helical" evidence="8">
    <location>
        <begin position="372"/>
        <end position="392"/>
    </location>
</feature>
<dbReference type="InterPro" id="IPR011541">
    <property type="entry name" value="Ni/Co_transpt_high_affinity"/>
</dbReference>
<evidence type="ECO:0000256" key="3">
    <source>
        <dbReference type="ARBA" id="ARBA00022448"/>
    </source>
</evidence>
<keyword evidence="5 8" id="KW-0812">Transmembrane</keyword>
<dbReference type="GO" id="GO:0012505">
    <property type="term" value="C:endomembrane system"/>
    <property type="evidence" value="ECO:0007669"/>
    <property type="project" value="UniProtKB-SubCell"/>
</dbReference>
<dbReference type="GO" id="GO:0005886">
    <property type="term" value="C:plasma membrane"/>
    <property type="evidence" value="ECO:0007669"/>
    <property type="project" value="UniProtKB-SubCell"/>
</dbReference>
<evidence type="ECO:0000256" key="5">
    <source>
        <dbReference type="ARBA" id="ARBA00022692"/>
    </source>
</evidence>
<dbReference type="EMBL" id="KL197711">
    <property type="protein sequence ID" value="KDQ62484.1"/>
    <property type="molecule type" value="Genomic_DNA"/>
</dbReference>
<dbReference type="AlphaFoldDB" id="A0A067Q6A7"/>
<evidence type="ECO:0000256" key="1">
    <source>
        <dbReference type="ARBA" id="ARBA00004127"/>
    </source>
</evidence>
<evidence type="ECO:0000256" key="4">
    <source>
        <dbReference type="ARBA" id="ARBA00022596"/>
    </source>
</evidence>
<gene>
    <name evidence="9" type="ORF">JAAARDRAFT_170887</name>
</gene>
<feature type="transmembrane region" description="Helical" evidence="8">
    <location>
        <begin position="85"/>
        <end position="110"/>
    </location>
</feature>
<dbReference type="HOGENOM" id="CLU_036094_1_0_1"/>
<keyword evidence="10" id="KW-1185">Reference proteome</keyword>
<feature type="transmembrane region" description="Helical" evidence="8">
    <location>
        <begin position="249"/>
        <end position="275"/>
    </location>
</feature>
<accession>A0A067Q6A7</accession>
<feature type="transmembrane region" description="Helical" evidence="8">
    <location>
        <begin position="18"/>
        <end position="39"/>
    </location>
</feature>
<proteinExistence type="inferred from homology"/>
<evidence type="ECO:0000256" key="8">
    <source>
        <dbReference type="RuleBase" id="RU362101"/>
    </source>
</evidence>
<comment type="subcellular location">
    <subcellularLocation>
        <location evidence="8">Cell membrane</location>
        <topology evidence="8">Multi-pass membrane protein</topology>
    </subcellularLocation>
    <subcellularLocation>
        <location evidence="1">Endomembrane system</location>
        <topology evidence="1">Multi-pass membrane protein</topology>
    </subcellularLocation>
</comment>
<sequence length="474" mass="50927">MFQFSLRRCRLTLFGRSLLLVVGEVAFNVVCWIVSAVLFTRSAETRSMLGLALLAWTIGLRHGLDADHISAIDNATRGLISLGQLPVTCGLFFSIGHSTIVIAVNVAIAISTSIYNRLGGVSSLGGTIGTAISGSFLFLIGLANSIILWNILKRRRKVCLSGPLTFAPLSFEKQNATRGQDPSEEDPSHENMIMMRILGPIVKFVNRPWKMYPVGVLFGLGFDTASSIALLTISGIAKRGPDGKSIPPGYVVILPLLFTAGMSLVDSIDSVLMLYSYSGFAERSFKIFATPIDDPGLPFTASSPTNPANRQVEEEKDFTQLRDGSDIPTAPNLDIASKDIEKQREDTCVSVAIGEVDESSDRRLQLKRNTMSSLSIILTLMSILVAFSIALIEIMGLIGDNCGKCKAAANAADGGGLAGSWWRGWARANDNSGYVGAGIVGGFLLVVSGWYGCKWVKRKWAGREGPHSGASITK</sequence>
<dbReference type="PANTHER" id="PTHR31611:SF0">
    <property type="entry name" value="HIGH-AFFINITY NICKEL TRANSPORT PROTEIN NIC1"/>
    <property type="match status" value="1"/>
</dbReference>
<dbReference type="OrthoDB" id="5197598at2759"/>
<feature type="transmembrane region" description="Helical" evidence="8">
    <location>
        <begin position="214"/>
        <end position="237"/>
    </location>
</feature>
<dbReference type="Pfam" id="PF03824">
    <property type="entry name" value="NicO"/>
    <property type="match status" value="1"/>
</dbReference>
<keyword evidence="7 8" id="KW-0472">Membrane</keyword>
<protein>
    <recommendedName>
        <fullName evidence="8">Nickel/cobalt efflux system</fullName>
    </recommendedName>
</protein>
<keyword evidence="4" id="KW-0533">Nickel</keyword>
<evidence type="ECO:0000256" key="7">
    <source>
        <dbReference type="ARBA" id="ARBA00023136"/>
    </source>
</evidence>
<dbReference type="STRING" id="933084.A0A067Q6A7"/>
<feature type="transmembrane region" description="Helical" evidence="8">
    <location>
        <begin position="130"/>
        <end position="152"/>
    </location>
</feature>
<dbReference type="Proteomes" id="UP000027265">
    <property type="component" value="Unassembled WGS sequence"/>
</dbReference>
<comment type="similarity">
    <text evidence="2 8">Belongs to the NiCoT transporter (TC 2.A.52) family.</text>
</comment>
<evidence type="ECO:0000313" key="10">
    <source>
        <dbReference type="Proteomes" id="UP000027265"/>
    </source>
</evidence>
<keyword evidence="6 8" id="KW-1133">Transmembrane helix</keyword>
<evidence type="ECO:0000256" key="6">
    <source>
        <dbReference type="ARBA" id="ARBA00022989"/>
    </source>
</evidence>
<reference evidence="10" key="1">
    <citation type="journal article" date="2014" name="Proc. Natl. Acad. Sci. U.S.A.">
        <title>Extensive sampling of basidiomycete genomes demonstrates inadequacy of the white-rot/brown-rot paradigm for wood decay fungi.</title>
        <authorList>
            <person name="Riley R."/>
            <person name="Salamov A.A."/>
            <person name="Brown D.W."/>
            <person name="Nagy L.G."/>
            <person name="Floudas D."/>
            <person name="Held B.W."/>
            <person name="Levasseur A."/>
            <person name="Lombard V."/>
            <person name="Morin E."/>
            <person name="Otillar R."/>
            <person name="Lindquist E.A."/>
            <person name="Sun H."/>
            <person name="LaButti K.M."/>
            <person name="Schmutz J."/>
            <person name="Jabbour D."/>
            <person name="Luo H."/>
            <person name="Baker S.E."/>
            <person name="Pisabarro A.G."/>
            <person name="Walton J.D."/>
            <person name="Blanchette R.A."/>
            <person name="Henrissat B."/>
            <person name="Martin F."/>
            <person name="Cullen D."/>
            <person name="Hibbett D.S."/>
            <person name="Grigoriev I.V."/>
        </authorList>
    </citation>
    <scope>NUCLEOTIDE SEQUENCE [LARGE SCALE GENOMIC DNA]</scope>
    <source>
        <strain evidence="10">MUCL 33604</strain>
    </source>
</reference>
<name>A0A067Q6A7_9AGAM</name>
<organism evidence="9 10">
    <name type="scientific">Jaapia argillacea MUCL 33604</name>
    <dbReference type="NCBI Taxonomy" id="933084"/>
    <lineage>
        <taxon>Eukaryota</taxon>
        <taxon>Fungi</taxon>
        <taxon>Dikarya</taxon>
        <taxon>Basidiomycota</taxon>
        <taxon>Agaricomycotina</taxon>
        <taxon>Agaricomycetes</taxon>
        <taxon>Agaricomycetidae</taxon>
        <taxon>Jaapiales</taxon>
        <taxon>Jaapiaceae</taxon>
        <taxon>Jaapia</taxon>
    </lineage>
</organism>
<dbReference type="PANTHER" id="PTHR31611">
    <property type="entry name" value="HIGH-AFFINITY NICKEL TRANSPORT PROTEIN NIC1"/>
    <property type="match status" value="1"/>
</dbReference>
<dbReference type="InParanoid" id="A0A067Q6A7"/>
<evidence type="ECO:0000313" key="9">
    <source>
        <dbReference type="EMBL" id="KDQ62484.1"/>
    </source>
</evidence>
<keyword evidence="3 8" id="KW-0813">Transport</keyword>